<accession>A0ACB7ZY79</accession>
<keyword evidence="2" id="KW-1185">Reference proteome</keyword>
<sequence>MTGNKQSKKKSSLLSKLRKRKAAASRRPSKLLETRDGQDKGKQRVKASTSDDASKASRITVSEVPGLDDRDGHNDSDVAVNRGPPHKTREIVLDDSDDDLYVTPHDTLKGKRPISLLSDRESDSDRESSGDAEQDDDGKLNLADIIERGEDPDEHGPCSSVFTWKTPSGGAASDVVTDRGDSDVAPPKVQPVRKSTRTRKATEKVAALAKTKKTTPTTWEESDSEQKTFKRSIPIDSVHTDLGSRVAEQSLPAPDTDATVVEDRDELLEHTYRGLVALRAVYLSGSGVVGKTVMLSNWMTSAKSTINERFVIALISFKSYASYINMSRIDPALLTPKTISKGSYVSFLLGNGAQLATCVSVIVVEESFIGQPGKTAGGYPKKELTGFFLSQEFERFAGVAGAVFGRDNFFTYAYNSAFKFSTYVDMNKKPSSESNDSMFSVRPSPSSRSSPTSRAVLSYDSVVPLYDYRSERVFDPAIHLNPQMYGKLLPSHRDLPRRSLALVAYTTTNFSLRSGESGLGCNIMWAAVLAAPKDSGLPGPPSLLEQSPTKAAVARKKAAGKK</sequence>
<proteinExistence type="predicted"/>
<reference evidence="1" key="1">
    <citation type="journal article" date="2021" name="New Phytol.">
        <title>Evolutionary innovations through gain and loss of genes in the ectomycorrhizal Boletales.</title>
        <authorList>
            <person name="Wu G."/>
            <person name="Miyauchi S."/>
            <person name="Morin E."/>
            <person name="Kuo A."/>
            <person name="Drula E."/>
            <person name="Varga T."/>
            <person name="Kohler A."/>
            <person name="Feng B."/>
            <person name="Cao Y."/>
            <person name="Lipzen A."/>
            <person name="Daum C."/>
            <person name="Hundley H."/>
            <person name="Pangilinan J."/>
            <person name="Johnson J."/>
            <person name="Barry K."/>
            <person name="LaButti K."/>
            <person name="Ng V."/>
            <person name="Ahrendt S."/>
            <person name="Min B."/>
            <person name="Choi I.G."/>
            <person name="Park H."/>
            <person name="Plett J.M."/>
            <person name="Magnuson J."/>
            <person name="Spatafora J.W."/>
            <person name="Nagy L.G."/>
            <person name="Henrissat B."/>
            <person name="Grigoriev I.V."/>
            <person name="Yang Z.L."/>
            <person name="Xu J."/>
            <person name="Martin F.M."/>
        </authorList>
    </citation>
    <scope>NUCLEOTIDE SEQUENCE</scope>
    <source>
        <strain evidence="1">ATCC 28755</strain>
    </source>
</reference>
<protein>
    <submittedName>
        <fullName evidence="1">Uncharacterized protein</fullName>
    </submittedName>
</protein>
<gene>
    <name evidence="1" type="ORF">BJ138DRAFT_1118313</name>
</gene>
<dbReference type="Proteomes" id="UP000790377">
    <property type="component" value="Unassembled WGS sequence"/>
</dbReference>
<name>A0ACB7ZY79_9AGAM</name>
<comment type="caution">
    <text evidence="1">The sequence shown here is derived from an EMBL/GenBank/DDBJ whole genome shotgun (WGS) entry which is preliminary data.</text>
</comment>
<dbReference type="EMBL" id="MU268155">
    <property type="protein sequence ID" value="KAH7905612.1"/>
    <property type="molecule type" value="Genomic_DNA"/>
</dbReference>
<organism evidence="1 2">
    <name type="scientific">Hygrophoropsis aurantiaca</name>
    <dbReference type="NCBI Taxonomy" id="72124"/>
    <lineage>
        <taxon>Eukaryota</taxon>
        <taxon>Fungi</taxon>
        <taxon>Dikarya</taxon>
        <taxon>Basidiomycota</taxon>
        <taxon>Agaricomycotina</taxon>
        <taxon>Agaricomycetes</taxon>
        <taxon>Agaricomycetidae</taxon>
        <taxon>Boletales</taxon>
        <taxon>Coniophorineae</taxon>
        <taxon>Hygrophoropsidaceae</taxon>
        <taxon>Hygrophoropsis</taxon>
    </lineage>
</organism>
<evidence type="ECO:0000313" key="1">
    <source>
        <dbReference type="EMBL" id="KAH7905612.1"/>
    </source>
</evidence>
<evidence type="ECO:0000313" key="2">
    <source>
        <dbReference type="Proteomes" id="UP000790377"/>
    </source>
</evidence>